<comment type="caution">
    <text evidence="1">The sequence shown here is derived from an EMBL/GenBank/DDBJ whole genome shotgun (WGS) entry which is preliminary data.</text>
</comment>
<sequence>LTSINERVFASGQAYVAISKATSWDTLDILSFDFSSIKTDHTIATKYARLAE</sequence>
<accession>A0ABN7X5Y9</accession>
<keyword evidence="2" id="KW-1185">Reference proteome</keyword>
<evidence type="ECO:0000313" key="2">
    <source>
        <dbReference type="Proteomes" id="UP000789901"/>
    </source>
</evidence>
<evidence type="ECO:0000313" key="1">
    <source>
        <dbReference type="EMBL" id="CAG8847390.1"/>
    </source>
</evidence>
<gene>
    <name evidence="1" type="ORF">GMARGA_LOCUS38644</name>
</gene>
<dbReference type="EMBL" id="CAJVQB010087413">
    <property type="protein sequence ID" value="CAG8847390.1"/>
    <property type="molecule type" value="Genomic_DNA"/>
</dbReference>
<reference evidence="1 2" key="1">
    <citation type="submission" date="2021-06" db="EMBL/GenBank/DDBJ databases">
        <authorList>
            <person name="Kallberg Y."/>
            <person name="Tangrot J."/>
            <person name="Rosling A."/>
        </authorList>
    </citation>
    <scope>NUCLEOTIDE SEQUENCE [LARGE SCALE GENOMIC DNA]</scope>
    <source>
        <strain evidence="1 2">120-4 pot B 10/14</strain>
    </source>
</reference>
<organism evidence="1 2">
    <name type="scientific">Gigaspora margarita</name>
    <dbReference type="NCBI Taxonomy" id="4874"/>
    <lineage>
        <taxon>Eukaryota</taxon>
        <taxon>Fungi</taxon>
        <taxon>Fungi incertae sedis</taxon>
        <taxon>Mucoromycota</taxon>
        <taxon>Glomeromycotina</taxon>
        <taxon>Glomeromycetes</taxon>
        <taxon>Diversisporales</taxon>
        <taxon>Gigasporaceae</taxon>
        <taxon>Gigaspora</taxon>
    </lineage>
</organism>
<feature type="non-terminal residue" evidence="1">
    <location>
        <position position="1"/>
    </location>
</feature>
<dbReference type="Proteomes" id="UP000789901">
    <property type="component" value="Unassembled WGS sequence"/>
</dbReference>
<name>A0ABN7X5Y9_GIGMA</name>
<feature type="non-terminal residue" evidence="1">
    <location>
        <position position="52"/>
    </location>
</feature>
<protein>
    <submittedName>
        <fullName evidence="1">20811_t:CDS:1</fullName>
    </submittedName>
</protein>
<proteinExistence type="predicted"/>